<organism evidence="2 3">
    <name type="scientific">Mucor saturninus</name>
    <dbReference type="NCBI Taxonomy" id="64648"/>
    <lineage>
        <taxon>Eukaryota</taxon>
        <taxon>Fungi</taxon>
        <taxon>Fungi incertae sedis</taxon>
        <taxon>Mucoromycota</taxon>
        <taxon>Mucoromycotina</taxon>
        <taxon>Mucoromycetes</taxon>
        <taxon>Mucorales</taxon>
        <taxon>Mucorineae</taxon>
        <taxon>Mucoraceae</taxon>
        <taxon>Mucor</taxon>
    </lineage>
</organism>
<comment type="caution">
    <text evidence="2">The sequence shown here is derived from an EMBL/GenBank/DDBJ whole genome shotgun (WGS) entry which is preliminary data.</text>
</comment>
<accession>A0A8H7QFH4</accession>
<reference evidence="2" key="1">
    <citation type="submission" date="2020-12" db="EMBL/GenBank/DDBJ databases">
        <title>Metabolic potential, ecology and presence of endohyphal bacteria is reflected in genomic diversity of Mucoromycotina.</title>
        <authorList>
            <person name="Muszewska A."/>
            <person name="Okrasinska A."/>
            <person name="Steczkiewicz K."/>
            <person name="Drgas O."/>
            <person name="Orlowska M."/>
            <person name="Perlinska-Lenart U."/>
            <person name="Aleksandrzak-Piekarczyk T."/>
            <person name="Szatraj K."/>
            <person name="Zielenkiewicz U."/>
            <person name="Pilsyk S."/>
            <person name="Malc E."/>
            <person name="Mieczkowski P."/>
            <person name="Kruszewska J.S."/>
            <person name="Biernat P."/>
            <person name="Pawlowska J."/>
        </authorList>
    </citation>
    <scope>NUCLEOTIDE SEQUENCE</scope>
    <source>
        <strain evidence="2">WA0000017839</strain>
    </source>
</reference>
<protein>
    <submittedName>
        <fullName evidence="2">Uncharacterized protein</fullName>
    </submittedName>
</protein>
<proteinExistence type="predicted"/>
<dbReference type="AlphaFoldDB" id="A0A8H7QFH4"/>
<sequence length="80" mass="9063">MTKTQQELKADKRTRGFNYTEEEDVQLCHSWSSVSNDPIKGNDQTSVRNEDRNSRASFDRVPVEALSNAFFCSSSSLEVS</sequence>
<dbReference type="EMBL" id="JAEPRD010000414">
    <property type="protein sequence ID" value="KAG2191441.1"/>
    <property type="molecule type" value="Genomic_DNA"/>
</dbReference>
<evidence type="ECO:0000256" key="1">
    <source>
        <dbReference type="SAM" id="MobiDB-lite"/>
    </source>
</evidence>
<dbReference type="Proteomes" id="UP000603453">
    <property type="component" value="Unassembled WGS sequence"/>
</dbReference>
<dbReference type="OrthoDB" id="2507178at2759"/>
<keyword evidence="3" id="KW-1185">Reference proteome</keyword>
<name>A0A8H7QFH4_9FUNG</name>
<feature type="compositionally biased region" description="Polar residues" evidence="1">
    <location>
        <begin position="32"/>
        <end position="47"/>
    </location>
</feature>
<evidence type="ECO:0000313" key="2">
    <source>
        <dbReference type="EMBL" id="KAG2191441.1"/>
    </source>
</evidence>
<feature type="region of interest" description="Disordered" evidence="1">
    <location>
        <begin position="32"/>
        <end position="56"/>
    </location>
</feature>
<gene>
    <name evidence="2" type="ORF">INT47_002569</name>
</gene>
<evidence type="ECO:0000313" key="3">
    <source>
        <dbReference type="Proteomes" id="UP000603453"/>
    </source>
</evidence>